<accession>A0ABS2DUN2</accession>
<dbReference type="InterPro" id="IPR012349">
    <property type="entry name" value="Split_barrel_FMN-bd"/>
</dbReference>
<proteinExistence type="predicted"/>
<dbReference type="Pfam" id="PF12900">
    <property type="entry name" value="Pyridox_ox_2"/>
    <property type="match status" value="1"/>
</dbReference>
<keyword evidence="3" id="KW-1185">Reference proteome</keyword>
<dbReference type="EMBL" id="JACJJC010000011">
    <property type="protein sequence ID" value="MBM6704408.1"/>
    <property type="molecule type" value="Genomic_DNA"/>
</dbReference>
<dbReference type="Proteomes" id="UP000715095">
    <property type="component" value="Unassembled WGS sequence"/>
</dbReference>
<organism evidence="2 3">
    <name type="scientific">Sutterella massiliensis</name>
    <dbReference type="NCBI Taxonomy" id="1816689"/>
    <lineage>
        <taxon>Bacteria</taxon>
        <taxon>Pseudomonadati</taxon>
        <taxon>Pseudomonadota</taxon>
        <taxon>Betaproteobacteria</taxon>
        <taxon>Burkholderiales</taxon>
        <taxon>Sutterellaceae</taxon>
        <taxon>Sutterella</taxon>
    </lineage>
</organism>
<dbReference type="InterPro" id="IPR024747">
    <property type="entry name" value="Pyridox_Oxase-rel"/>
</dbReference>
<comment type="caution">
    <text evidence="2">The sequence shown here is derived from an EMBL/GenBank/DDBJ whole genome shotgun (WGS) entry which is preliminary data.</text>
</comment>
<dbReference type="RefSeq" id="WP_205103182.1">
    <property type="nucleotide sequence ID" value="NZ_JACJJC010000011.1"/>
</dbReference>
<name>A0ABS2DUN2_9BURK</name>
<dbReference type="Gene3D" id="2.30.110.10">
    <property type="entry name" value="Electron Transport, Fmn-binding Protein, Chain A"/>
    <property type="match status" value="1"/>
</dbReference>
<gene>
    <name evidence="2" type="ORF">H6A60_07920</name>
</gene>
<protein>
    <submittedName>
        <fullName evidence="2">Pyridoxamine 5'-phosphate oxidase family protein</fullName>
    </submittedName>
</protein>
<evidence type="ECO:0000256" key="1">
    <source>
        <dbReference type="SAM" id="SignalP"/>
    </source>
</evidence>
<keyword evidence="1" id="KW-0732">Signal</keyword>
<sequence>MQRRNLLVGLAAGIAASASVEAAHTASSTERPVRRTDYLLSEEEAWYVIANTPNAVMGTADASGVPYAVPITPLLLNGRIYIHGTKDPKSRKFENLRQNPKVSIVWIGTDPLKEDEFTVKYVSAMIAGSARLVTDRAEMQKIFEAYTQRFASSQSKEKQLDTIKGSIEDVALWEVTVDKISGKAKAKSPFFDGMKK</sequence>
<feature type="chain" id="PRO_5046861570" evidence="1">
    <location>
        <begin position="23"/>
        <end position="196"/>
    </location>
</feature>
<reference evidence="2 3" key="1">
    <citation type="journal article" date="2021" name="Sci. Rep.">
        <title>The distribution of antibiotic resistance genes in chicken gut microbiota commensals.</title>
        <authorList>
            <person name="Juricova H."/>
            <person name="Matiasovicova J."/>
            <person name="Kubasova T."/>
            <person name="Cejkova D."/>
            <person name="Rychlik I."/>
        </authorList>
    </citation>
    <scope>NUCLEOTIDE SEQUENCE [LARGE SCALE GENOMIC DNA]</scope>
    <source>
        <strain evidence="2 3">An829</strain>
    </source>
</reference>
<dbReference type="SUPFAM" id="SSF50475">
    <property type="entry name" value="FMN-binding split barrel"/>
    <property type="match status" value="1"/>
</dbReference>
<feature type="signal peptide" evidence="1">
    <location>
        <begin position="1"/>
        <end position="22"/>
    </location>
</feature>
<dbReference type="PANTHER" id="PTHR34071:SF2">
    <property type="entry name" value="FLAVIN-NUCLEOTIDE-BINDING PROTEIN"/>
    <property type="match status" value="1"/>
</dbReference>
<dbReference type="PANTHER" id="PTHR34071">
    <property type="entry name" value="5-NITROIMIDAZOLE ANTIBIOTICS RESISTANCE PROTEIN, NIMA-FAMILY-RELATED PROTEIN-RELATED"/>
    <property type="match status" value="1"/>
</dbReference>
<evidence type="ECO:0000313" key="3">
    <source>
        <dbReference type="Proteomes" id="UP000715095"/>
    </source>
</evidence>
<evidence type="ECO:0000313" key="2">
    <source>
        <dbReference type="EMBL" id="MBM6704408.1"/>
    </source>
</evidence>